<evidence type="ECO:0000313" key="2">
    <source>
        <dbReference type="Proteomes" id="UP000245207"/>
    </source>
</evidence>
<sequence>MDMEKKSDKLVLTFKCFYRWTISSGDVNSNLVILNKRLLLAVIQSLAVYMNQRYEHDNYKKNANEIAAFNYLSRKYGKWMQGIIVIVNALCAAGEFPKHCSCVLLPKNIVAEKPKRQQVNLQMC</sequence>
<evidence type="ECO:0000313" key="1">
    <source>
        <dbReference type="EMBL" id="PWA57416.1"/>
    </source>
</evidence>
<name>A0A2U1M855_ARTAN</name>
<reference evidence="1 2" key="1">
    <citation type="journal article" date="2018" name="Mol. Plant">
        <title>The genome of Artemisia annua provides insight into the evolution of Asteraceae family and artemisinin biosynthesis.</title>
        <authorList>
            <person name="Shen Q."/>
            <person name="Zhang L."/>
            <person name="Liao Z."/>
            <person name="Wang S."/>
            <person name="Yan T."/>
            <person name="Shi P."/>
            <person name="Liu M."/>
            <person name="Fu X."/>
            <person name="Pan Q."/>
            <person name="Wang Y."/>
            <person name="Lv Z."/>
            <person name="Lu X."/>
            <person name="Zhang F."/>
            <person name="Jiang W."/>
            <person name="Ma Y."/>
            <person name="Chen M."/>
            <person name="Hao X."/>
            <person name="Li L."/>
            <person name="Tang Y."/>
            <person name="Lv G."/>
            <person name="Zhou Y."/>
            <person name="Sun X."/>
            <person name="Brodelius P.E."/>
            <person name="Rose J.K.C."/>
            <person name="Tang K."/>
        </authorList>
    </citation>
    <scope>NUCLEOTIDE SEQUENCE [LARGE SCALE GENOMIC DNA]</scope>
    <source>
        <strain evidence="2">cv. Huhao1</strain>
        <tissue evidence="1">Leaf</tissue>
    </source>
</reference>
<dbReference type="EMBL" id="PKPP01006166">
    <property type="protein sequence ID" value="PWA57416.1"/>
    <property type="molecule type" value="Genomic_DNA"/>
</dbReference>
<dbReference type="Proteomes" id="UP000245207">
    <property type="component" value="Unassembled WGS sequence"/>
</dbReference>
<gene>
    <name evidence="1" type="ORF">CTI12_AA385030</name>
</gene>
<organism evidence="1 2">
    <name type="scientific">Artemisia annua</name>
    <name type="common">Sweet wormwood</name>
    <dbReference type="NCBI Taxonomy" id="35608"/>
    <lineage>
        <taxon>Eukaryota</taxon>
        <taxon>Viridiplantae</taxon>
        <taxon>Streptophyta</taxon>
        <taxon>Embryophyta</taxon>
        <taxon>Tracheophyta</taxon>
        <taxon>Spermatophyta</taxon>
        <taxon>Magnoliopsida</taxon>
        <taxon>eudicotyledons</taxon>
        <taxon>Gunneridae</taxon>
        <taxon>Pentapetalae</taxon>
        <taxon>asterids</taxon>
        <taxon>campanulids</taxon>
        <taxon>Asterales</taxon>
        <taxon>Asteraceae</taxon>
        <taxon>Asteroideae</taxon>
        <taxon>Anthemideae</taxon>
        <taxon>Artemisiinae</taxon>
        <taxon>Artemisia</taxon>
    </lineage>
</organism>
<proteinExistence type="predicted"/>
<comment type="caution">
    <text evidence="1">The sequence shown here is derived from an EMBL/GenBank/DDBJ whole genome shotgun (WGS) entry which is preliminary data.</text>
</comment>
<dbReference type="AlphaFoldDB" id="A0A2U1M855"/>
<keyword evidence="2" id="KW-1185">Reference proteome</keyword>
<protein>
    <submittedName>
        <fullName evidence="1">Uncharacterized protein</fullName>
    </submittedName>
</protein>
<accession>A0A2U1M855</accession>